<keyword evidence="2" id="KW-1185">Reference proteome</keyword>
<proteinExistence type="predicted"/>
<sequence>MWGMSLDSAWVRWWRDDMRALAERINGGFQERYGFAPGEHRTGGPAADEEWPGVPEDLAIFYSVVGEVSLPDVHVGYWVHRPPLDGFPEALSDGRRIVVFGTDGGGGMFALPDAGKPVLHLVEGGLHDGVHDADHVTEVAADLSEFLVFLHRQAADTAGD</sequence>
<organism evidence="1 2">
    <name type="scientific">Actinoplanes palleronii</name>
    <dbReference type="NCBI Taxonomy" id="113570"/>
    <lineage>
        <taxon>Bacteria</taxon>
        <taxon>Bacillati</taxon>
        <taxon>Actinomycetota</taxon>
        <taxon>Actinomycetes</taxon>
        <taxon>Micromonosporales</taxon>
        <taxon>Micromonosporaceae</taxon>
        <taxon>Actinoplanes</taxon>
    </lineage>
</organism>
<protein>
    <recommendedName>
        <fullName evidence="3">Knr4/Smi1-like domain-containing protein</fullName>
    </recommendedName>
</protein>
<evidence type="ECO:0000313" key="2">
    <source>
        <dbReference type="Proteomes" id="UP000624709"/>
    </source>
</evidence>
<name>A0ABQ4BMX9_9ACTN</name>
<evidence type="ECO:0000313" key="1">
    <source>
        <dbReference type="EMBL" id="GIE72022.1"/>
    </source>
</evidence>
<gene>
    <name evidence="1" type="ORF">Apa02nite_081300</name>
</gene>
<dbReference type="Proteomes" id="UP000624709">
    <property type="component" value="Unassembled WGS sequence"/>
</dbReference>
<accession>A0ABQ4BMX9</accession>
<comment type="caution">
    <text evidence="1">The sequence shown here is derived from an EMBL/GenBank/DDBJ whole genome shotgun (WGS) entry which is preliminary data.</text>
</comment>
<evidence type="ECO:0008006" key="3">
    <source>
        <dbReference type="Google" id="ProtNLM"/>
    </source>
</evidence>
<dbReference type="EMBL" id="BOMS01000136">
    <property type="protein sequence ID" value="GIE72022.1"/>
    <property type="molecule type" value="Genomic_DNA"/>
</dbReference>
<reference evidence="1 2" key="1">
    <citation type="submission" date="2021-01" db="EMBL/GenBank/DDBJ databases">
        <title>Whole genome shotgun sequence of Actinoplanes palleronii NBRC 14916.</title>
        <authorList>
            <person name="Komaki H."/>
            <person name="Tamura T."/>
        </authorList>
    </citation>
    <scope>NUCLEOTIDE SEQUENCE [LARGE SCALE GENOMIC DNA]</scope>
    <source>
        <strain evidence="1 2">NBRC 14916</strain>
    </source>
</reference>